<protein>
    <submittedName>
        <fullName evidence="6">Transcriptional regulator</fullName>
    </submittedName>
</protein>
<feature type="domain" description="Ner winged helix-turn-helix DNA-binding" evidence="5">
    <location>
        <begin position="9"/>
        <end position="74"/>
    </location>
</feature>
<dbReference type="OrthoDB" id="5405994at2"/>
<organism evidence="6 7">
    <name type="scientific">Paracoccus aurantiacus</name>
    <dbReference type="NCBI Taxonomy" id="2599412"/>
    <lineage>
        <taxon>Bacteria</taxon>
        <taxon>Pseudomonadati</taxon>
        <taxon>Pseudomonadota</taxon>
        <taxon>Alphaproteobacteria</taxon>
        <taxon>Rhodobacterales</taxon>
        <taxon>Paracoccaceae</taxon>
        <taxon>Paracoccus</taxon>
    </lineage>
</organism>
<evidence type="ECO:0000256" key="4">
    <source>
        <dbReference type="ARBA" id="ARBA00023163"/>
    </source>
</evidence>
<evidence type="ECO:0000313" key="7">
    <source>
        <dbReference type="Proteomes" id="UP000321562"/>
    </source>
</evidence>
<dbReference type="SUPFAM" id="SSF47413">
    <property type="entry name" value="lambda repressor-like DNA-binding domains"/>
    <property type="match status" value="1"/>
</dbReference>
<dbReference type="EMBL" id="VOPL01000017">
    <property type="protein sequence ID" value="TXB63631.1"/>
    <property type="molecule type" value="Genomic_DNA"/>
</dbReference>
<evidence type="ECO:0000256" key="1">
    <source>
        <dbReference type="ARBA" id="ARBA00006157"/>
    </source>
</evidence>
<dbReference type="InterPro" id="IPR038722">
    <property type="entry name" value="Ner_HTH_dom"/>
</dbReference>
<keyword evidence="7" id="KW-1185">Reference proteome</keyword>
<keyword evidence="2" id="KW-0805">Transcription regulation</keyword>
<evidence type="ECO:0000256" key="3">
    <source>
        <dbReference type="ARBA" id="ARBA00023125"/>
    </source>
</evidence>
<dbReference type="RefSeq" id="WP_147101471.1">
    <property type="nucleotide sequence ID" value="NZ_JBHUFH010000009.1"/>
</dbReference>
<keyword evidence="4" id="KW-0804">Transcription</keyword>
<evidence type="ECO:0000259" key="5">
    <source>
        <dbReference type="Pfam" id="PF13693"/>
    </source>
</evidence>
<keyword evidence="3" id="KW-0238">DNA-binding</keyword>
<evidence type="ECO:0000256" key="2">
    <source>
        <dbReference type="ARBA" id="ARBA00023015"/>
    </source>
</evidence>
<dbReference type="Proteomes" id="UP000321562">
    <property type="component" value="Unassembled WGS sequence"/>
</dbReference>
<reference evidence="6 7" key="1">
    <citation type="submission" date="2019-08" db="EMBL/GenBank/DDBJ databases">
        <authorList>
            <person name="Ye J."/>
        </authorList>
    </citation>
    <scope>NUCLEOTIDE SEQUENCE [LARGE SCALE GENOMIC DNA]</scope>
    <source>
        <strain evidence="6 7">TK008</strain>
    </source>
</reference>
<dbReference type="GO" id="GO:0003677">
    <property type="term" value="F:DNA binding"/>
    <property type="evidence" value="ECO:0007669"/>
    <property type="project" value="UniProtKB-KW"/>
</dbReference>
<gene>
    <name evidence="6" type="ORF">FQV27_18425</name>
</gene>
<dbReference type="AlphaFoldDB" id="A0A5C6RMJ6"/>
<accession>A0A5C6RMJ6</accession>
<sequence>MAEINVAHERLKTELRLRGTNMTDLARDLGVTPASVTTVSQGVRRSARIEAALAAAVGRTVAEVFPDRYPPDDTE</sequence>
<comment type="caution">
    <text evidence="6">The sequence shown here is derived from an EMBL/GenBank/DDBJ whole genome shotgun (WGS) entry which is preliminary data.</text>
</comment>
<name>A0A5C6RMJ6_9RHOB</name>
<dbReference type="Gene3D" id="1.10.260.40">
    <property type="entry name" value="lambda repressor-like DNA-binding domains"/>
    <property type="match status" value="1"/>
</dbReference>
<dbReference type="Pfam" id="PF13693">
    <property type="entry name" value="HTH_35"/>
    <property type="match status" value="1"/>
</dbReference>
<dbReference type="InterPro" id="IPR010982">
    <property type="entry name" value="Lambda_DNA-bd_dom_sf"/>
</dbReference>
<evidence type="ECO:0000313" key="6">
    <source>
        <dbReference type="EMBL" id="TXB63631.1"/>
    </source>
</evidence>
<proteinExistence type="inferred from homology"/>
<comment type="similarity">
    <text evidence="1">Belongs to the ner transcriptional regulatory family.</text>
</comment>